<dbReference type="RefSeq" id="WP_058118225.1">
    <property type="nucleotide sequence ID" value="NZ_CP011307.1"/>
</dbReference>
<dbReference type="SUPFAM" id="SSF53383">
    <property type="entry name" value="PLP-dependent transferases"/>
    <property type="match status" value="1"/>
</dbReference>
<dbReference type="InterPro" id="IPR004839">
    <property type="entry name" value="Aminotransferase_I/II_large"/>
</dbReference>
<reference evidence="3 4" key="1">
    <citation type="journal article" date="2015" name="Nat. Commun.">
        <title>Production of butyrate from lysine and the Amadori product fructoselysine by a human gut commensal.</title>
        <authorList>
            <person name="Bui T.P."/>
            <person name="Ritari J."/>
            <person name="Boeren S."/>
            <person name="de Waard P."/>
            <person name="Plugge C.M."/>
            <person name="de Vos W.M."/>
        </authorList>
    </citation>
    <scope>NUCLEOTIDE SEQUENCE [LARGE SCALE GENOMIC DNA]</scope>
    <source>
        <strain evidence="3 4">AF211</strain>
    </source>
</reference>
<comment type="similarity">
    <text evidence="1">Belongs to the class-I pyridoxal-phosphate-dependent aminotransferase family.</text>
</comment>
<gene>
    <name evidence="3" type="ORF">IB211_02514</name>
</gene>
<dbReference type="eggNOG" id="COG0436">
    <property type="taxonomic scope" value="Bacteria"/>
</dbReference>
<dbReference type="NCBIfam" id="NF005305">
    <property type="entry name" value="PRK06836.1"/>
    <property type="match status" value="1"/>
</dbReference>
<dbReference type="AlphaFoldDB" id="A0A0S2W6F6"/>
<keyword evidence="1 3" id="KW-0032">Aminotransferase</keyword>
<evidence type="ECO:0000259" key="2">
    <source>
        <dbReference type="Pfam" id="PF00155"/>
    </source>
</evidence>
<dbReference type="Gene3D" id="3.40.640.10">
    <property type="entry name" value="Type I PLP-dependent aspartate aminotransferase-like (Major domain)"/>
    <property type="match status" value="1"/>
</dbReference>
<name>A0A0S2W6F6_9FIRM</name>
<keyword evidence="1 3" id="KW-0808">Transferase</keyword>
<evidence type="ECO:0000256" key="1">
    <source>
        <dbReference type="RuleBase" id="RU000481"/>
    </source>
</evidence>
<dbReference type="Proteomes" id="UP000064844">
    <property type="component" value="Chromosome"/>
</dbReference>
<feature type="domain" description="Aminotransferase class I/classII large" evidence="2">
    <location>
        <begin position="35"/>
        <end position="383"/>
    </location>
</feature>
<dbReference type="InterPro" id="IPR015422">
    <property type="entry name" value="PyrdxlP-dep_Trfase_small"/>
</dbReference>
<dbReference type="InterPro" id="IPR015424">
    <property type="entry name" value="PyrdxlP-dep_Trfase"/>
</dbReference>
<evidence type="ECO:0000313" key="4">
    <source>
        <dbReference type="Proteomes" id="UP000064844"/>
    </source>
</evidence>
<proteinExistence type="inferred from homology"/>
<protein>
    <recommendedName>
        <fullName evidence="1">Aminotransferase</fullName>
        <ecNumber evidence="1">2.6.1.-</ecNumber>
    </recommendedName>
</protein>
<sequence length="397" mass="43627">MNLPESLIQMGSKRNIMREIREYGLLRAWEVGAEKVLDFSLGNPSVEPPRRVNDFIRELLSGPEAASVHGYTTAQGELGVREKLAASLTRRFGGPYDAGDLYLTVGAAAALCCCFRALACPGDQFILLAPFFTEYTYFITGNGGEPVVVPPDYATFQPDLGALERSITSHTKAVVVNSPNNPSGVVYTAETLSAMAELLRRKAAEYGHPIYLISDEPYREIVFEGFSVPWLPDFYDDTLVCYSYSKSLSLPGERIGYILIGKPVADREALYAAICGAGRVLGYVNAPSLFQRVAAECDGLTADLTVYQTNRDLLYHGLTELGYTCVEPGGTFYLMVKSPEPDAAAFCERAKRYDLLFPPTDDFHCPGWCRIAFCTATETVQKALPLFKKLAAEYGLN</sequence>
<dbReference type="GO" id="GO:0008483">
    <property type="term" value="F:transaminase activity"/>
    <property type="evidence" value="ECO:0007669"/>
    <property type="project" value="UniProtKB-KW"/>
</dbReference>
<dbReference type="Gene3D" id="3.90.1150.10">
    <property type="entry name" value="Aspartate Aminotransferase, domain 1"/>
    <property type="match status" value="2"/>
</dbReference>
<dbReference type="GO" id="GO:0030170">
    <property type="term" value="F:pyridoxal phosphate binding"/>
    <property type="evidence" value="ECO:0007669"/>
    <property type="project" value="InterPro"/>
</dbReference>
<dbReference type="Pfam" id="PF00155">
    <property type="entry name" value="Aminotran_1_2"/>
    <property type="match status" value="1"/>
</dbReference>
<evidence type="ECO:0000313" key="3">
    <source>
        <dbReference type="EMBL" id="ALP94905.1"/>
    </source>
</evidence>
<dbReference type="EC" id="2.6.1.-" evidence="1"/>
<comment type="cofactor">
    <cofactor evidence="1">
        <name>pyridoxal 5'-phosphate</name>
        <dbReference type="ChEBI" id="CHEBI:597326"/>
    </cofactor>
</comment>
<dbReference type="PANTHER" id="PTHR42691:SF1">
    <property type="entry name" value="ASPARTATE AMINOTRANSFERASE YHDR-RELATED"/>
    <property type="match status" value="1"/>
</dbReference>
<dbReference type="CDD" id="cd00609">
    <property type="entry name" value="AAT_like"/>
    <property type="match status" value="1"/>
</dbReference>
<dbReference type="PANTHER" id="PTHR42691">
    <property type="entry name" value="ASPARTATE AMINOTRANSFERASE YHDR-RELATED"/>
    <property type="match status" value="1"/>
</dbReference>
<organism evidence="3 4">
    <name type="scientific">Intestinimonas butyriciproducens</name>
    <dbReference type="NCBI Taxonomy" id="1297617"/>
    <lineage>
        <taxon>Bacteria</taxon>
        <taxon>Bacillati</taxon>
        <taxon>Bacillota</taxon>
        <taxon>Clostridia</taxon>
        <taxon>Eubacteriales</taxon>
        <taxon>Intestinimonas</taxon>
    </lineage>
</organism>
<reference evidence="4" key="2">
    <citation type="submission" date="2015-04" db="EMBL/GenBank/DDBJ databases">
        <title>A butyrogenic pathway from the amino acid lysine in a human gut commensal.</title>
        <authorList>
            <person name="de Vos W.M."/>
            <person name="Bui N.T.P."/>
            <person name="Plugge C.M."/>
            <person name="Ritari J."/>
        </authorList>
    </citation>
    <scope>NUCLEOTIDE SEQUENCE [LARGE SCALE GENOMIC DNA]</scope>
    <source>
        <strain evidence="4">AF211</strain>
    </source>
</reference>
<accession>A0A0S2W6F6</accession>
<dbReference type="KEGG" id="ibu:IB211_02514"/>
<dbReference type="STRING" id="1297617.IB211_02514"/>
<dbReference type="EMBL" id="CP011307">
    <property type="protein sequence ID" value="ALP94905.1"/>
    <property type="molecule type" value="Genomic_DNA"/>
</dbReference>
<dbReference type="InterPro" id="IPR015421">
    <property type="entry name" value="PyrdxlP-dep_Trfase_major"/>
</dbReference>
<keyword evidence="4" id="KW-1185">Reference proteome</keyword>
<dbReference type="InterPro" id="IPR004838">
    <property type="entry name" value="NHTrfase_class1_PyrdxlP-BS"/>
</dbReference>
<dbReference type="PROSITE" id="PS00105">
    <property type="entry name" value="AA_TRANSFER_CLASS_1"/>
    <property type="match status" value="1"/>
</dbReference>
<dbReference type="PATRIC" id="fig|1297617.4.peg.2586"/>